<comment type="caution">
    <text evidence="3">The sequence shown here is derived from an EMBL/GenBank/DDBJ whole genome shotgun (WGS) entry which is preliminary data.</text>
</comment>
<sequence>MQAIRSSLRARAAVASARPFSTTPFRSIARIIVTGRLGSEPELSATSTGQDVVKYVVGTSYGPKDNRQTSWFRISSFQPEGPSRDHLLSLQKGTLVYVEGDASLRLYEDAEGRKQSSLNIVQRTLEVLKRPSTSNDAGSEGTQ</sequence>
<comment type="subcellular location">
    <subcellularLocation>
        <location evidence="2">Mitochondrion</location>
    </subcellularLocation>
</comment>
<dbReference type="FunFam" id="2.40.50.140:FF:000388">
    <property type="entry name" value="SsDNA binding protein, putative"/>
    <property type="match status" value="1"/>
</dbReference>
<accession>A0A093XKC7</accession>
<evidence type="ECO:0000256" key="1">
    <source>
        <dbReference type="ARBA" id="ARBA00023125"/>
    </source>
</evidence>
<dbReference type="HOGENOM" id="CLU_126647_0_0_1"/>
<dbReference type="PIRSF" id="PIRSF002070">
    <property type="entry name" value="SSB"/>
    <property type="match status" value="1"/>
</dbReference>
<evidence type="ECO:0000256" key="2">
    <source>
        <dbReference type="PIRNR" id="PIRNR002070"/>
    </source>
</evidence>
<dbReference type="GO" id="GO:0003697">
    <property type="term" value="F:single-stranded DNA binding"/>
    <property type="evidence" value="ECO:0007669"/>
    <property type="project" value="InterPro"/>
</dbReference>
<dbReference type="GO" id="GO:0006264">
    <property type="term" value="P:mitochondrial DNA replication"/>
    <property type="evidence" value="ECO:0007669"/>
    <property type="project" value="TreeGrafter"/>
</dbReference>
<dbReference type="PROSITE" id="PS50935">
    <property type="entry name" value="SSB"/>
    <property type="match status" value="1"/>
</dbReference>
<dbReference type="InterPro" id="IPR000424">
    <property type="entry name" value="Primosome_PriB/ssb"/>
</dbReference>
<dbReference type="CDD" id="cd04496">
    <property type="entry name" value="SSB_OBF"/>
    <property type="match status" value="1"/>
</dbReference>
<gene>
    <name evidence="3" type="ORF">GQ26_0220780</name>
</gene>
<dbReference type="PANTHER" id="PTHR10302">
    <property type="entry name" value="SINGLE-STRANDED DNA-BINDING PROTEIN"/>
    <property type="match status" value="1"/>
</dbReference>
<name>A0A093XKC7_TALMA</name>
<keyword evidence="1 2" id="KW-0238">DNA-binding</keyword>
<dbReference type="InterPro" id="IPR012340">
    <property type="entry name" value="NA-bd_OB-fold"/>
</dbReference>
<dbReference type="Pfam" id="PF00436">
    <property type="entry name" value="SSB"/>
    <property type="match status" value="1"/>
</dbReference>
<evidence type="ECO:0000313" key="3">
    <source>
        <dbReference type="EMBL" id="KFX45678.1"/>
    </source>
</evidence>
<dbReference type="SUPFAM" id="SSF50249">
    <property type="entry name" value="Nucleic acid-binding proteins"/>
    <property type="match status" value="1"/>
</dbReference>
<dbReference type="EMBL" id="JPOX01000022">
    <property type="protein sequence ID" value="KFX45678.1"/>
    <property type="molecule type" value="Genomic_DNA"/>
</dbReference>
<dbReference type="Gene3D" id="2.40.50.140">
    <property type="entry name" value="Nucleic acid-binding proteins"/>
    <property type="match status" value="1"/>
</dbReference>
<dbReference type="eggNOG" id="ENOG502S0M8">
    <property type="taxonomic scope" value="Eukaryota"/>
</dbReference>
<keyword evidence="2" id="KW-0496">Mitochondrion</keyword>
<reference evidence="3" key="1">
    <citation type="journal article" date="2014" name="PLoS Genet.">
        <title>Signature Gene Expression Reveals Novel Clues to the Molecular Mechanisms of Dimorphic Transition in Penicillium marneffei.</title>
        <authorList>
            <person name="Yang E."/>
            <person name="Wang G."/>
            <person name="Cai J."/>
            <person name="Woo P.C."/>
            <person name="Lau S.K."/>
            <person name="Yuen K.-Y."/>
            <person name="Chow W.-N."/>
            <person name="Lin X."/>
        </authorList>
    </citation>
    <scope>NUCLEOTIDE SEQUENCE [LARGE SCALE GENOMIC DNA]</scope>
    <source>
        <strain evidence="3">PM1</strain>
    </source>
</reference>
<dbReference type="InterPro" id="IPR011344">
    <property type="entry name" value="ssDNA-bd"/>
</dbReference>
<organism evidence="3">
    <name type="scientific">Talaromyces marneffei PM1</name>
    <dbReference type="NCBI Taxonomy" id="1077442"/>
    <lineage>
        <taxon>Eukaryota</taxon>
        <taxon>Fungi</taxon>
        <taxon>Dikarya</taxon>
        <taxon>Ascomycota</taxon>
        <taxon>Pezizomycotina</taxon>
        <taxon>Eurotiomycetes</taxon>
        <taxon>Eurotiomycetidae</taxon>
        <taxon>Eurotiales</taxon>
        <taxon>Trichocomaceae</taxon>
        <taxon>Talaromyces</taxon>
        <taxon>Talaromyces sect. Talaromyces</taxon>
    </lineage>
</organism>
<dbReference type="GO" id="GO:0042645">
    <property type="term" value="C:mitochondrial nucleoid"/>
    <property type="evidence" value="ECO:0007669"/>
    <property type="project" value="TreeGrafter"/>
</dbReference>
<dbReference type="AlphaFoldDB" id="A0A093XKC7"/>
<proteinExistence type="predicted"/>
<dbReference type="PANTHER" id="PTHR10302:SF0">
    <property type="entry name" value="SINGLE-STRANDED DNA-BINDING PROTEIN, MITOCHONDRIAL"/>
    <property type="match status" value="1"/>
</dbReference>
<protein>
    <recommendedName>
        <fullName evidence="2">Single-stranded DNA-binding protein</fullName>
    </recommendedName>
</protein>